<dbReference type="EMBL" id="AP027151">
    <property type="protein sequence ID" value="BDV44730.1"/>
    <property type="molecule type" value="Genomic_DNA"/>
</dbReference>
<name>A0ABN6W0A0_9BACT</name>
<evidence type="ECO:0000313" key="3">
    <source>
        <dbReference type="Proteomes" id="UP001317705"/>
    </source>
</evidence>
<evidence type="ECO:0000256" key="1">
    <source>
        <dbReference type="SAM" id="SignalP"/>
    </source>
</evidence>
<sequence>MLRRSLTILAVLVFLCPMLAAARPAPRPETGIGLLVVRPAAGAAVPVPAPLVIYREPGIGRLGERSPAKMHSLTTVVRTASGEYPLTVTATRLDWLKIVYDDAGREGWIEEQRPWTFVRWDDYLRGKAAHLLRGLRKPYYQLRGGPEEGAPERATLTPERQLRIIEVAGDRVRVLVDLTTMGWLRWRDEDGRILLAID</sequence>
<organism evidence="2 3">
    <name type="scientific">Geotalea uraniireducens</name>
    <dbReference type="NCBI Taxonomy" id="351604"/>
    <lineage>
        <taxon>Bacteria</taxon>
        <taxon>Pseudomonadati</taxon>
        <taxon>Thermodesulfobacteriota</taxon>
        <taxon>Desulfuromonadia</taxon>
        <taxon>Geobacterales</taxon>
        <taxon>Geobacteraceae</taxon>
        <taxon>Geotalea</taxon>
    </lineage>
</organism>
<protein>
    <recommendedName>
        <fullName evidence="4">SH3 domain-containing protein</fullName>
    </recommendedName>
</protein>
<evidence type="ECO:0000313" key="2">
    <source>
        <dbReference type="EMBL" id="BDV44730.1"/>
    </source>
</evidence>
<proteinExistence type="predicted"/>
<gene>
    <name evidence="2" type="ORF">GURASL_36530</name>
</gene>
<keyword evidence="1" id="KW-0732">Signal</keyword>
<accession>A0ABN6W0A0</accession>
<dbReference type="Proteomes" id="UP001317705">
    <property type="component" value="Chromosome"/>
</dbReference>
<evidence type="ECO:0008006" key="4">
    <source>
        <dbReference type="Google" id="ProtNLM"/>
    </source>
</evidence>
<feature type="signal peptide" evidence="1">
    <location>
        <begin position="1"/>
        <end position="22"/>
    </location>
</feature>
<reference evidence="2 3" key="1">
    <citation type="submission" date="2022-12" db="EMBL/GenBank/DDBJ databases">
        <title>Polyphasic characterization of Geotalea uranireducens NIT-SL11 newly isolated from a complex of sewage sludge and microbially reduced graphene oxide.</title>
        <authorList>
            <person name="Xie L."/>
            <person name="Yoshida N."/>
            <person name="Meng L."/>
        </authorList>
    </citation>
    <scope>NUCLEOTIDE SEQUENCE [LARGE SCALE GENOMIC DNA]</scope>
    <source>
        <strain evidence="2 3">NIT-SL11</strain>
    </source>
</reference>
<feature type="chain" id="PRO_5046098841" description="SH3 domain-containing protein" evidence="1">
    <location>
        <begin position="23"/>
        <end position="198"/>
    </location>
</feature>
<keyword evidence="3" id="KW-1185">Reference proteome</keyword>